<dbReference type="Pfam" id="PF03793">
    <property type="entry name" value="PASTA"/>
    <property type="match status" value="2"/>
</dbReference>
<dbReference type="Pfam" id="PF03717">
    <property type="entry name" value="PBP_dimer"/>
    <property type="match status" value="1"/>
</dbReference>
<feature type="domain" description="PASTA" evidence="4">
    <location>
        <begin position="669"/>
        <end position="734"/>
    </location>
</feature>
<dbReference type="SUPFAM" id="SSF56519">
    <property type="entry name" value="Penicillin binding protein dimerisation domain"/>
    <property type="match status" value="1"/>
</dbReference>
<dbReference type="Gene3D" id="3.90.1310.10">
    <property type="entry name" value="Penicillin-binding protein 2a (Domain 2)"/>
    <property type="match status" value="1"/>
</dbReference>
<protein>
    <submittedName>
        <fullName evidence="5">PASTA domain-containing protein</fullName>
    </submittedName>
</protein>
<dbReference type="Gene3D" id="3.40.710.10">
    <property type="entry name" value="DD-peptidase/beta-lactamase superfamily"/>
    <property type="match status" value="1"/>
</dbReference>
<feature type="domain" description="PASTA" evidence="4">
    <location>
        <begin position="607"/>
        <end position="667"/>
    </location>
</feature>
<dbReference type="InterPro" id="IPR005311">
    <property type="entry name" value="PBP_dimer"/>
</dbReference>
<dbReference type="Proteomes" id="UP000620366">
    <property type="component" value="Unassembled WGS sequence"/>
</dbReference>
<dbReference type="InterPro" id="IPR050515">
    <property type="entry name" value="Beta-lactam/transpept"/>
</dbReference>
<reference evidence="5" key="1">
    <citation type="submission" date="2020-08" db="EMBL/GenBank/DDBJ databases">
        <title>Genome public.</title>
        <authorList>
            <person name="Liu C."/>
            <person name="Sun Q."/>
        </authorList>
    </citation>
    <scope>NUCLEOTIDE SEQUENCE</scope>
    <source>
        <strain evidence="5">BX7</strain>
    </source>
</reference>
<dbReference type="SUPFAM" id="SSF56601">
    <property type="entry name" value="beta-lactamase/transpeptidase-like"/>
    <property type="match status" value="1"/>
</dbReference>
<dbReference type="GO" id="GO:0005886">
    <property type="term" value="C:plasma membrane"/>
    <property type="evidence" value="ECO:0007669"/>
    <property type="project" value="TreeGrafter"/>
</dbReference>
<dbReference type="CDD" id="cd06576">
    <property type="entry name" value="PASTA_Pbp2x-like_1"/>
    <property type="match status" value="1"/>
</dbReference>
<dbReference type="InterPro" id="IPR012338">
    <property type="entry name" value="Beta-lactam/transpept-like"/>
</dbReference>
<dbReference type="GO" id="GO:0071555">
    <property type="term" value="P:cell wall organization"/>
    <property type="evidence" value="ECO:0007669"/>
    <property type="project" value="TreeGrafter"/>
</dbReference>
<accession>A0A926DD86</accession>
<dbReference type="Gene3D" id="3.30.10.20">
    <property type="match status" value="2"/>
</dbReference>
<keyword evidence="3" id="KW-0472">Membrane</keyword>
<dbReference type="SUPFAM" id="SSF54184">
    <property type="entry name" value="Penicillin-binding protein 2x (pbp-2x), c-terminal domain"/>
    <property type="match status" value="2"/>
</dbReference>
<dbReference type="InterPro" id="IPR001460">
    <property type="entry name" value="PCN-bd_Tpept"/>
</dbReference>
<dbReference type="PANTHER" id="PTHR30627:SF1">
    <property type="entry name" value="PEPTIDOGLYCAN D,D-TRANSPEPTIDASE FTSI"/>
    <property type="match status" value="1"/>
</dbReference>
<dbReference type="InterPro" id="IPR036138">
    <property type="entry name" value="PBP_dimer_sf"/>
</dbReference>
<dbReference type="EMBL" id="JACRSP010000001">
    <property type="protein sequence ID" value="MBC8535184.1"/>
    <property type="molecule type" value="Genomic_DNA"/>
</dbReference>
<organism evidence="5 6">
    <name type="scientific">Feifania hominis</name>
    <dbReference type="NCBI Taxonomy" id="2763660"/>
    <lineage>
        <taxon>Bacteria</taxon>
        <taxon>Bacillati</taxon>
        <taxon>Bacillota</taxon>
        <taxon>Clostridia</taxon>
        <taxon>Eubacteriales</taxon>
        <taxon>Feifaniaceae</taxon>
        <taxon>Feifania</taxon>
    </lineage>
</organism>
<evidence type="ECO:0000256" key="3">
    <source>
        <dbReference type="ARBA" id="ARBA00023136"/>
    </source>
</evidence>
<dbReference type="CDD" id="cd06577">
    <property type="entry name" value="PASTA_pknB"/>
    <property type="match status" value="1"/>
</dbReference>
<evidence type="ECO:0000256" key="2">
    <source>
        <dbReference type="ARBA" id="ARBA00007171"/>
    </source>
</evidence>
<dbReference type="Pfam" id="PF00905">
    <property type="entry name" value="Transpeptidase"/>
    <property type="match status" value="1"/>
</dbReference>
<keyword evidence="6" id="KW-1185">Reference proteome</keyword>
<dbReference type="PROSITE" id="PS51178">
    <property type="entry name" value="PASTA"/>
    <property type="match status" value="2"/>
</dbReference>
<dbReference type="RefSeq" id="WP_249298821.1">
    <property type="nucleotide sequence ID" value="NZ_JACRSP010000001.1"/>
</dbReference>
<dbReference type="AlphaFoldDB" id="A0A926DD86"/>
<name>A0A926DD86_9FIRM</name>
<sequence>MNKGLSKKIVQRMLLIVVCFAVLGLIPIVAKLFHIQIIQNEFYQKKAIDQQTRDTEISPKRGTIYDRNMKKLAVSASVETVLLNPKAVKDDEQANLIADGMAEILGVDREKVYKQTQANNYYEIIKKKVEKETADQVRTFLSENKIKCITLAEDSKRYYPYGNFASHILGFTDTDGRGLEGVEAYYNDILEGTPGRVITAKNAKNTDMPFKYEKYIDAQNGANLVLTIDEVMQHFLEKHLATAVADYKVQNKACGIIMDIHSGEILAMATMPDYDPNNPREITDEALKAELEALEGEEYTKRQSEIWQGIWRNKAISDNYEPGSAFKLITSAMALEEGTQSEQDTFYCPGYHKVGGRTIRCWKRAGHGAETFEKGLQNSCNPVFMLVGEKLGAETFQKYIKAFGLREKTGIDLYGEESGVWFRDSDFGIVSLAVASFGQTFKITPIQMVTAVAAIGNGGNLVVPHVAKEIVDDDGNVLDTFPTEVRRQVISEETSQRVISMAEKVVSIGTGKNARVTGYQIAGKTATSEKIDQKNEEGIVDKRIASFVAIAPADDPQIVVFVMLDEPDMPTNMQGGGAIAAPTVSKILADVLPYMNIAPQYTEEELAKLEVKVPNVTGLTVAEAKTAVTDIGCTVSVNGSGETVISQMPKEGQKLTKGGRVILYTEETDVKLVEVPNLVGKSMPAARKALSGVGLNISAQGKDSDSAEATVTKQYVEAGTMVEAGSIVAVDYKFDTGTE</sequence>
<evidence type="ECO:0000313" key="5">
    <source>
        <dbReference type="EMBL" id="MBC8535184.1"/>
    </source>
</evidence>
<evidence type="ECO:0000256" key="1">
    <source>
        <dbReference type="ARBA" id="ARBA00004370"/>
    </source>
</evidence>
<comment type="similarity">
    <text evidence="2">Belongs to the transpeptidase family.</text>
</comment>
<dbReference type="InterPro" id="IPR005543">
    <property type="entry name" value="PASTA_dom"/>
</dbReference>
<dbReference type="GO" id="GO:0008658">
    <property type="term" value="F:penicillin binding"/>
    <property type="evidence" value="ECO:0007669"/>
    <property type="project" value="InterPro"/>
</dbReference>
<dbReference type="SMART" id="SM00740">
    <property type="entry name" value="PASTA"/>
    <property type="match status" value="2"/>
</dbReference>
<comment type="caution">
    <text evidence="5">The sequence shown here is derived from an EMBL/GenBank/DDBJ whole genome shotgun (WGS) entry which is preliminary data.</text>
</comment>
<comment type="subcellular location">
    <subcellularLocation>
        <location evidence="1">Membrane</location>
    </subcellularLocation>
</comment>
<evidence type="ECO:0000259" key="4">
    <source>
        <dbReference type="PROSITE" id="PS51178"/>
    </source>
</evidence>
<proteinExistence type="inferred from homology"/>
<dbReference type="PANTHER" id="PTHR30627">
    <property type="entry name" value="PEPTIDOGLYCAN D,D-TRANSPEPTIDASE"/>
    <property type="match status" value="1"/>
</dbReference>
<gene>
    <name evidence="5" type="ORF">H8695_00535</name>
</gene>
<evidence type="ECO:0000313" key="6">
    <source>
        <dbReference type="Proteomes" id="UP000620366"/>
    </source>
</evidence>